<accession>A0A8K0KQC0</accession>
<comment type="caution">
    <text evidence="2">The sequence shown here is derived from an EMBL/GenBank/DDBJ whole genome shotgun (WGS) entry which is preliminary data.</text>
</comment>
<protein>
    <submittedName>
        <fullName evidence="2">Uncharacterized protein</fullName>
    </submittedName>
</protein>
<keyword evidence="3" id="KW-1185">Reference proteome</keyword>
<feature type="region of interest" description="Disordered" evidence="1">
    <location>
        <begin position="65"/>
        <end position="93"/>
    </location>
</feature>
<reference evidence="2" key="1">
    <citation type="submission" date="2013-04" db="EMBL/GenBank/DDBJ databases">
        <authorList>
            <person name="Qu J."/>
            <person name="Murali S.C."/>
            <person name="Bandaranaike D."/>
            <person name="Bellair M."/>
            <person name="Blankenburg K."/>
            <person name="Chao H."/>
            <person name="Dinh H."/>
            <person name="Doddapaneni H."/>
            <person name="Downs B."/>
            <person name="Dugan-Rocha S."/>
            <person name="Elkadiri S."/>
            <person name="Gnanaolivu R.D."/>
            <person name="Hernandez B."/>
            <person name="Javaid M."/>
            <person name="Jayaseelan J.C."/>
            <person name="Lee S."/>
            <person name="Li M."/>
            <person name="Ming W."/>
            <person name="Munidasa M."/>
            <person name="Muniz J."/>
            <person name="Nguyen L."/>
            <person name="Ongeri F."/>
            <person name="Osuji N."/>
            <person name="Pu L.-L."/>
            <person name="Puazo M."/>
            <person name="Qu C."/>
            <person name="Quiroz J."/>
            <person name="Raj R."/>
            <person name="Weissenberger G."/>
            <person name="Xin Y."/>
            <person name="Zou X."/>
            <person name="Han Y."/>
            <person name="Richards S."/>
            <person name="Worley K."/>
            <person name="Muzny D."/>
            <person name="Gibbs R."/>
        </authorList>
    </citation>
    <scope>NUCLEOTIDE SEQUENCE</scope>
    <source>
        <strain evidence="2">Sampled in the wild</strain>
    </source>
</reference>
<dbReference type="EMBL" id="KZ309700">
    <property type="protein sequence ID" value="KAG8239544.1"/>
    <property type="molecule type" value="Genomic_DNA"/>
</dbReference>
<evidence type="ECO:0000256" key="1">
    <source>
        <dbReference type="SAM" id="MobiDB-lite"/>
    </source>
</evidence>
<sequence length="317" mass="35549">MERASAHSLNFSPLPVFSIHYLPDCSKFSQPRKISGSYLKSGTVVNQALQKGTSARRSLQLSVAATPHHPAPAPLKALGGTEKPESGSLPFPRFLRGRHYRAREEGIHKEDTRQRGDYARIRQHRGQPRASMEGAPRRGILHLRRAVTSKGFYPRPRAKRGLLNFGWEALKFLFGTLDDEDLKKLNEHIESMEGREQATIHLLKLQATVINTTYATAQANSKELDKVVKTTKGLVAEVKSLSDELEESHRGAMTRMAAIFSVDSNMRVLEAALAHMRVDLNLFKQAWETTVNGKLSPYFLSPADLHRTLEAYSQFLP</sequence>
<dbReference type="Proteomes" id="UP000792457">
    <property type="component" value="Unassembled WGS sequence"/>
</dbReference>
<proteinExistence type="predicted"/>
<reference evidence="2" key="2">
    <citation type="submission" date="2017-10" db="EMBL/GenBank/DDBJ databases">
        <title>Ladona fulva Genome sequencing and assembly.</title>
        <authorList>
            <person name="Murali S."/>
            <person name="Richards S."/>
            <person name="Bandaranaike D."/>
            <person name="Bellair M."/>
            <person name="Blankenburg K."/>
            <person name="Chao H."/>
            <person name="Dinh H."/>
            <person name="Doddapaneni H."/>
            <person name="Dugan-Rocha S."/>
            <person name="Elkadiri S."/>
            <person name="Gnanaolivu R."/>
            <person name="Hernandez B."/>
            <person name="Skinner E."/>
            <person name="Javaid M."/>
            <person name="Lee S."/>
            <person name="Li M."/>
            <person name="Ming W."/>
            <person name="Munidasa M."/>
            <person name="Muniz J."/>
            <person name="Nguyen L."/>
            <person name="Hughes D."/>
            <person name="Osuji N."/>
            <person name="Pu L.-L."/>
            <person name="Puazo M."/>
            <person name="Qu C."/>
            <person name="Quiroz J."/>
            <person name="Raj R."/>
            <person name="Weissenberger G."/>
            <person name="Xin Y."/>
            <person name="Zou X."/>
            <person name="Han Y."/>
            <person name="Worley K."/>
            <person name="Muzny D."/>
            <person name="Gibbs R."/>
        </authorList>
    </citation>
    <scope>NUCLEOTIDE SEQUENCE</scope>
    <source>
        <strain evidence="2">Sampled in the wild</strain>
    </source>
</reference>
<evidence type="ECO:0000313" key="2">
    <source>
        <dbReference type="EMBL" id="KAG8239544.1"/>
    </source>
</evidence>
<dbReference type="OrthoDB" id="7491904at2759"/>
<gene>
    <name evidence="2" type="ORF">J437_LFUL019265</name>
</gene>
<organism evidence="2 3">
    <name type="scientific">Ladona fulva</name>
    <name type="common">Scarce chaser dragonfly</name>
    <name type="synonym">Libellula fulva</name>
    <dbReference type="NCBI Taxonomy" id="123851"/>
    <lineage>
        <taxon>Eukaryota</taxon>
        <taxon>Metazoa</taxon>
        <taxon>Ecdysozoa</taxon>
        <taxon>Arthropoda</taxon>
        <taxon>Hexapoda</taxon>
        <taxon>Insecta</taxon>
        <taxon>Pterygota</taxon>
        <taxon>Palaeoptera</taxon>
        <taxon>Odonata</taxon>
        <taxon>Epiprocta</taxon>
        <taxon>Anisoptera</taxon>
        <taxon>Libelluloidea</taxon>
        <taxon>Libellulidae</taxon>
        <taxon>Ladona</taxon>
    </lineage>
</organism>
<dbReference type="AlphaFoldDB" id="A0A8K0KQC0"/>
<evidence type="ECO:0000313" key="3">
    <source>
        <dbReference type="Proteomes" id="UP000792457"/>
    </source>
</evidence>
<name>A0A8K0KQC0_LADFU</name>
<feature type="compositionally biased region" description="Low complexity" evidence="1">
    <location>
        <begin position="65"/>
        <end position="81"/>
    </location>
</feature>